<dbReference type="PANTHER" id="PTHR23301:SF0">
    <property type="entry name" value="CHITIN-BINDING TYPE-2 DOMAIN-CONTAINING PROTEIN-RELATED"/>
    <property type="match status" value="1"/>
</dbReference>
<dbReference type="InterPro" id="IPR036508">
    <property type="entry name" value="Chitin-bd_dom_sf"/>
</dbReference>
<dbReference type="EMBL" id="JADBJN010000003">
    <property type="protein sequence ID" value="KAG5672297.1"/>
    <property type="molecule type" value="Genomic_DNA"/>
</dbReference>
<reference evidence="8" key="1">
    <citation type="submission" date="2021-03" db="EMBL/GenBank/DDBJ databases">
        <title>Chromosome level genome of the anhydrobiotic midge Polypedilum vanderplanki.</title>
        <authorList>
            <person name="Yoshida Y."/>
            <person name="Kikawada T."/>
            <person name="Gusev O."/>
        </authorList>
    </citation>
    <scope>NUCLEOTIDE SEQUENCE</scope>
    <source>
        <strain evidence="8">NIAS01</strain>
        <tissue evidence="8">Whole body or cell culture</tissue>
    </source>
</reference>
<organism evidence="8 9">
    <name type="scientific">Polypedilum vanderplanki</name>
    <name type="common">Sleeping chironomid midge</name>
    <dbReference type="NCBI Taxonomy" id="319348"/>
    <lineage>
        <taxon>Eukaryota</taxon>
        <taxon>Metazoa</taxon>
        <taxon>Ecdysozoa</taxon>
        <taxon>Arthropoda</taxon>
        <taxon>Hexapoda</taxon>
        <taxon>Insecta</taxon>
        <taxon>Pterygota</taxon>
        <taxon>Neoptera</taxon>
        <taxon>Endopterygota</taxon>
        <taxon>Diptera</taxon>
        <taxon>Nematocera</taxon>
        <taxon>Chironomoidea</taxon>
        <taxon>Chironomidae</taxon>
        <taxon>Chironominae</taxon>
        <taxon>Polypedilum</taxon>
        <taxon>Polypedilum</taxon>
    </lineage>
</organism>
<dbReference type="InterPro" id="IPR002557">
    <property type="entry name" value="Chitin-bd_dom"/>
</dbReference>
<evidence type="ECO:0000256" key="4">
    <source>
        <dbReference type="ARBA" id="ARBA00023157"/>
    </source>
</evidence>
<evidence type="ECO:0000256" key="5">
    <source>
        <dbReference type="ARBA" id="ARBA00023180"/>
    </source>
</evidence>
<accession>A0A9J6BQZ4</accession>
<feature type="domain" description="Chitin-binding type-2" evidence="7">
    <location>
        <begin position="53"/>
        <end position="109"/>
    </location>
</feature>
<keyword evidence="3" id="KW-0677">Repeat</keyword>
<keyword evidence="5" id="KW-0325">Glycoprotein</keyword>
<gene>
    <name evidence="8" type="ORF">PVAND_002434</name>
</gene>
<keyword evidence="2" id="KW-0732">Signal</keyword>
<keyword evidence="1" id="KW-0147">Chitin-binding</keyword>
<evidence type="ECO:0000313" key="9">
    <source>
        <dbReference type="Proteomes" id="UP001107558"/>
    </source>
</evidence>
<evidence type="ECO:0000313" key="8">
    <source>
        <dbReference type="EMBL" id="KAG5672297.1"/>
    </source>
</evidence>
<name>A0A9J6BQZ4_POLVA</name>
<dbReference type="PANTHER" id="PTHR23301">
    <property type="entry name" value="CHITIN BINDING PERITROPHIN-A"/>
    <property type="match status" value="1"/>
</dbReference>
<dbReference type="PROSITE" id="PS50940">
    <property type="entry name" value="CHIT_BIND_II"/>
    <property type="match status" value="2"/>
</dbReference>
<feature type="domain" description="Chitin-binding type-2" evidence="7">
    <location>
        <begin position="155"/>
        <end position="211"/>
    </location>
</feature>
<protein>
    <recommendedName>
        <fullName evidence="7">Chitin-binding type-2 domain-containing protein</fullName>
    </recommendedName>
</protein>
<dbReference type="OrthoDB" id="7743183at2759"/>
<dbReference type="Proteomes" id="UP001107558">
    <property type="component" value="Chromosome 3"/>
</dbReference>
<dbReference type="GO" id="GO:0008061">
    <property type="term" value="F:chitin binding"/>
    <property type="evidence" value="ECO:0007669"/>
    <property type="project" value="UniProtKB-KW"/>
</dbReference>
<evidence type="ECO:0000259" key="7">
    <source>
        <dbReference type="PROSITE" id="PS50940"/>
    </source>
</evidence>
<sequence length="215" mass="22559">MFQSIVRECPSGTIFPSGGNQCVPGDRSTCTVLSPTTTTIVSTTPTTTTTISLNVCEGINIGSIAIPGDCTRFILCLLGEGELISCGNNEVFDQTVGRCVAGNPLTCEVFTTTTLATTTTTTLITTTTSTSSTFPTTASSSTESTSSTQSPPSIGNVCTGNNFRFVANPRSCYRYFYCLFGVPMPGECGAGTIFNEAKQSCVLGDRTTCIEFTLL</sequence>
<dbReference type="Pfam" id="PF01607">
    <property type="entry name" value="CBM_14"/>
    <property type="match status" value="2"/>
</dbReference>
<evidence type="ECO:0000256" key="3">
    <source>
        <dbReference type="ARBA" id="ARBA00022737"/>
    </source>
</evidence>
<evidence type="ECO:0000256" key="2">
    <source>
        <dbReference type="ARBA" id="ARBA00022729"/>
    </source>
</evidence>
<comment type="caution">
    <text evidence="8">The sequence shown here is derived from an EMBL/GenBank/DDBJ whole genome shotgun (WGS) entry which is preliminary data.</text>
</comment>
<evidence type="ECO:0000256" key="6">
    <source>
        <dbReference type="SAM" id="MobiDB-lite"/>
    </source>
</evidence>
<proteinExistence type="predicted"/>
<dbReference type="Gene3D" id="2.170.140.10">
    <property type="entry name" value="Chitin binding domain"/>
    <property type="match status" value="2"/>
</dbReference>
<dbReference type="InterPro" id="IPR051940">
    <property type="entry name" value="Chitin_bind-dev_reg"/>
</dbReference>
<feature type="region of interest" description="Disordered" evidence="6">
    <location>
        <begin position="129"/>
        <end position="153"/>
    </location>
</feature>
<keyword evidence="4" id="KW-1015">Disulfide bond</keyword>
<dbReference type="SUPFAM" id="SSF57625">
    <property type="entry name" value="Invertebrate chitin-binding proteins"/>
    <property type="match status" value="2"/>
</dbReference>
<dbReference type="GO" id="GO:0005576">
    <property type="term" value="C:extracellular region"/>
    <property type="evidence" value="ECO:0007669"/>
    <property type="project" value="InterPro"/>
</dbReference>
<evidence type="ECO:0000256" key="1">
    <source>
        <dbReference type="ARBA" id="ARBA00022669"/>
    </source>
</evidence>
<keyword evidence="9" id="KW-1185">Reference proteome</keyword>
<dbReference type="SMART" id="SM00494">
    <property type="entry name" value="ChtBD2"/>
    <property type="match status" value="2"/>
</dbReference>
<dbReference type="AlphaFoldDB" id="A0A9J6BQZ4"/>